<organism evidence="4 5">
    <name type="scientific">Stieleria maiorica</name>
    <dbReference type="NCBI Taxonomy" id="2795974"/>
    <lineage>
        <taxon>Bacteria</taxon>
        <taxon>Pseudomonadati</taxon>
        <taxon>Planctomycetota</taxon>
        <taxon>Planctomycetia</taxon>
        <taxon>Pirellulales</taxon>
        <taxon>Pirellulaceae</taxon>
        <taxon>Stieleria</taxon>
    </lineage>
</organism>
<evidence type="ECO:0000259" key="3">
    <source>
        <dbReference type="Pfam" id="PF12146"/>
    </source>
</evidence>
<accession>A0A5B9M5J9</accession>
<gene>
    <name evidence="4" type="ORF">Mal15_04290</name>
</gene>
<keyword evidence="2" id="KW-0472">Membrane</keyword>
<keyword evidence="2" id="KW-0812">Transmembrane</keyword>
<dbReference type="Proteomes" id="UP000321353">
    <property type="component" value="Chromosome"/>
</dbReference>
<dbReference type="EMBL" id="CP036264">
    <property type="protein sequence ID" value="QEF96401.1"/>
    <property type="molecule type" value="Genomic_DNA"/>
</dbReference>
<proteinExistence type="predicted"/>
<reference evidence="4 5" key="1">
    <citation type="submission" date="2019-02" db="EMBL/GenBank/DDBJ databases">
        <title>Planctomycetal bacteria perform biofilm scaping via a novel small molecule.</title>
        <authorList>
            <person name="Jeske O."/>
            <person name="Boedeker C."/>
            <person name="Wiegand S."/>
            <person name="Breitling P."/>
            <person name="Kallscheuer N."/>
            <person name="Jogler M."/>
            <person name="Rohde M."/>
            <person name="Petersen J."/>
            <person name="Medema M.H."/>
            <person name="Surup F."/>
            <person name="Jogler C."/>
        </authorList>
    </citation>
    <scope>NUCLEOTIDE SEQUENCE [LARGE SCALE GENOMIC DNA]</scope>
    <source>
        <strain evidence="4 5">Mal15</strain>
    </source>
</reference>
<dbReference type="SUPFAM" id="SSF53474">
    <property type="entry name" value="alpha/beta-Hydrolases"/>
    <property type="match status" value="1"/>
</dbReference>
<feature type="domain" description="Serine aminopeptidase S33" evidence="3">
    <location>
        <begin position="74"/>
        <end position="184"/>
    </location>
</feature>
<evidence type="ECO:0000256" key="2">
    <source>
        <dbReference type="SAM" id="Phobius"/>
    </source>
</evidence>
<feature type="region of interest" description="Disordered" evidence="1">
    <location>
        <begin position="456"/>
        <end position="490"/>
    </location>
</feature>
<dbReference type="KEGG" id="smam:Mal15_04290"/>
<evidence type="ECO:0000313" key="5">
    <source>
        <dbReference type="Proteomes" id="UP000321353"/>
    </source>
</evidence>
<dbReference type="InterPro" id="IPR022742">
    <property type="entry name" value="Hydrolase_4"/>
</dbReference>
<feature type="transmembrane region" description="Helical" evidence="2">
    <location>
        <begin position="12"/>
        <end position="36"/>
    </location>
</feature>
<evidence type="ECO:0000256" key="1">
    <source>
        <dbReference type="SAM" id="MobiDB-lite"/>
    </source>
</evidence>
<dbReference type="GO" id="GO:0016787">
    <property type="term" value="F:hydrolase activity"/>
    <property type="evidence" value="ECO:0007669"/>
    <property type="project" value="UniProtKB-KW"/>
</dbReference>
<keyword evidence="5" id="KW-1185">Reference proteome</keyword>
<dbReference type="Pfam" id="PF12146">
    <property type="entry name" value="Hydrolase_4"/>
    <property type="match status" value="1"/>
</dbReference>
<feature type="compositionally biased region" description="Low complexity" evidence="1">
    <location>
        <begin position="405"/>
        <end position="427"/>
    </location>
</feature>
<keyword evidence="4" id="KW-0378">Hydrolase</keyword>
<feature type="compositionally biased region" description="Polar residues" evidence="1">
    <location>
        <begin position="456"/>
        <end position="473"/>
    </location>
</feature>
<dbReference type="InterPro" id="IPR052920">
    <property type="entry name" value="DNA-binding_regulatory"/>
</dbReference>
<dbReference type="PANTHER" id="PTHR43358">
    <property type="entry name" value="ALPHA/BETA-HYDROLASE"/>
    <property type="match status" value="1"/>
</dbReference>
<dbReference type="InterPro" id="IPR029058">
    <property type="entry name" value="AB_hydrolase_fold"/>
</dbReference>
<dbReference type="AlphaFoldDB" id="A0A5B9M5J9"/>
<sequence>MRHLRRRLLRRAMVATSCVIAVALAASWMFAGVLIAPNPRIIGAPPQEINATAFSVPSDSGAMISGWQTRPDASKGVIVLLHGIRGSRLKMLDRARMLHDAGYATVLIDLQAHGESPGEAITVGYLEQHDVRAAVEFARREHPGQPIGVIGVSLGGAAALLASPLDIDALVLEAVYPDIRDAVHNRVAARLGRFATIPASLLLLQLQPRLGISPSELRPIDHMAEIDCPVCILSGTDDRHTTVAETRSMFDAAREPKMLWLVDGARHVDLLHHNPAAYRQKILSFLDRYLGDADATEQIEGREGVTIGSGSVDVFSELVAPGSEASPATTSERTSTLSTSKTTQSPSSATTQFHTRPECYASLSGENSWGQRFYTLPNQSPPPFDAPVDVFSELVALGSEASPATTSERTSTLSTSKTTQSPSSGTTPFHTRPECYASLLGENSWGQRFYTLPNQTPSPLGTTVCDNAGNSAKKSLPAESSLLKYRRLEP</sequence>
<dbReference type="Gene3D" id="3.40.50.1820">
    <property type="entry name" value="alpha/beta hydrolase"/>
    <property type="match status" value="1"/>
</dbReference>
<protein>
    <submittedName>
        <fullName evidence="4">Alpha/beta hydrolase family protein</fullName>
    </submittedName>
</protein>
<feature type="region of interest" description="Disordered" evidence="1">
    <location>
        <begin position="399"/>
        <end position="432"/>
    </location>
</feature>
<name>A0A5B9M5J9_9BACT</name>
<feature type="region of interest" description="Disordered" evidence="1">
    <location>
        <begin position="321"/>
        <end position="353"/>
    </location>
</feature>
<dbReference type="PANTHER" id="PTHR43358:SF4">
    <property type="entry name" value="ALPHA_BETA HYDROLASE FOLD-1 DOMAIN-CONTAINING PROTEIN"/>
    <property type="match status" value="1"/>
</dbReference>
<keyword evidence="2" id="KW-1133">Transmembrane helix</keyword>
<evidence type="ECO:0000313" key="4">
    <source>
        <dbReference type="EMBL" id="QEF96401.1"/>
    </source>
</evidence>
<feature type="compositionally biased region" description="Low complexity" evidence="1">
    <location>
        <begin position="329"/>
        <end position="351"/>
    </location>
</feature>
<dbReference type="RefSeq" id="WP_147866221.1">
    <property type="nucleotide sequence ID" value="NZ_CP036264.1"/>
</dbReference>